<comment type="caution">
    <text evidence="2">The sequence shown here is derived from an EMBL/GenBank/DDBJ whole genome shotgun (WGS) entry which is preliminary data.</text>
</comment>
<dbReference type="Proteomes" id="UP000727857">
    <property type="component" value="Unassembled WGS sequence"/>
</dbReference>
<feature type="chain" id="PRO_5036954302" description="Lipoprotein" evidence="1">
    <location>
        <begin position="23"/>
        <end position="584"/>
    </location>
</feature>
<dbReference type="EMBL" id="JADINF010000164">
    <property type="protein sequence ID" value="MBO8424657.1"/>
    <property type="molecule type" value="Genomic_DNA"/>
</dbReference>
<protein>
    <recommendedName>
        <fullName evidence="4">Lipoprotein</fullName>
    </recommendedName>
</protein>
<sequence>MKKLFVLILLIAVTAACVGLLAACKDDENNDPLVGSYKVGVPSVTVPEGLPDYALTIEWLDSDGNATEFISNRPTVIIFPGVGDYDDKFTTNLDPDVYSTSGVLSSSATNFNTRLSYYWTRNFFNIGVFHYENFADDTYQNVNSKIYSASRMTYIKEDGGSVTSAASFNLTEAFVAAWLKVNSEALKGSTDKNMMEVRFTGVNVGANLAISCADYLEEMYNAGLIGSEYIPNRIDILNPYFANTGDSTIVDYREQTTLGSALTYNSAVVEKLAGYGVVMDMVESDEHFYSSYGENYTGIEEQTDGVVWTEEGDSGAYLRIKRNVAYLEFRETFSSKYPSTYISEAYAADTAVLHWFLYTVNGSDSSSVSAQTGTNQKAMLDGLNMTGVITSTSVKYGVSAWTPTVYLRAVRGVTYEMKRYNSSTSATEKFSAYTMTGFQAEAYQISDLTMDKMYSVCGYIYVADDENSPFVDLRRDHLLSGVTVTLSATKTDSPTRNFTVTTSSDGFYMCNIGRENLGYTVAVTVEKPSNRYATLATTNTSSNNFANVNRNSILADSGASVRMNPTDNTNFFVAIYNGGLLRLF</sequence>
<evidence type="ECO:0008006" key="4">
    <source>
        <dbReference type="Google" id="ProtNLM"/>
    </source>
</evidence>
<proteinExistence type="predicted"/>
<keyword evidence="1" id="KW-0732">Signal</keyword>
<accession>A0A940DI95</accession>
<feature type="signal peptide" evidence="1">
    <location>
        <begin position="1"/>
        <end position="22"/>
    </location>
</feature>
<evidence type="ECO:0000313" key="3">
    <source>
        <dbReference type="Proteomes" id="UP000727857"/>
    </source>
</evidence>
<dbReference type="PROSITE" id="PS51257">
    <property type="entry name" value="PROKAR_LIPOPROTEIN"/>
    <property type="match status" value="1"/>
</dbReference>
<dbReference type="AlphaFoldDB" id="A0A940DI95"/>
<reference evidence="2" key="2">
    <citation type="journal article" date="2021" name="PeerJ">
        <title>Extensive microbial diversity within the chicken gut microbiome revealed by metagenomics and culture.</title>
        <authorList>
            <person name="Gilroy R."/>
            <person name="Ravi A."/>
            <person name="Getino M."/>
            <person name="Pursley I."/>
            <person name="Horton D.L."/>
            <person name="Alikhan N.F."/>
            <person name="Baker D."/>
            <person name="Gharbi K."/>
            <person name="Hall N."/>
            <person name="Watson M."/>
            <person name="Adriaenssens E.M."/>
            <person name="Foster-Nyarko E."/>
            <person name="Jarju S."/>
            <person name="Secka A."/>
            <person name="Antonio M."/>
            <person name="Oren A."/>
            <person name="Chaudhuri R.R."/>
            <person name="La Ragione R."/>
            <person name="Hildebrand F."/>
            <person name="Pallen M.J."/>
        </authorList>
    </citation>
    <scope>NUCLEOTIDE SEQUENCE</scope>
    <source>
        <strain evidence="2">517</strain>
    </source>
</reference>
<reference evidence="2" key="1">
    <citation type="submission" date="2020-10" db="EMBL/GenBank/DDBJ databases">
        <authorList>
            <person name="Gilroy R."/>
        </authorList>
    </citation>
    <scope>NUCLEOTIDE SEQUENCE</scope>
    <source>
        <strain evidence="2">517</strain>
    </source>
</reference>
<evidence type="ECO:0000313" key="2">
    <source>
        <dbReference type="EMBL" id="MBO8424657.1"/>
    </source>
</evidence>
<name>A0A940DI95_9FIRM</name>
<gene>
    <name evidence="2" type="ORF">IAB16_06525</name>
</gene>
<organism evidence="2 3">
    <name type="scientific">Candidatus Stercoripulliclostridium pullicola</name>
    <dbReference type="NCBI Taxonomy" id="2840953"/>
    <lineage>
        <taxon>Bacteria</taxon>
        <taxon>Bacillati</taxon>
        <taxon>Bacillota</taxon>
        <taxon>Clostridia</taxon>
        <taxon>Eubacteriales</taxon>
        <taxon>Candidatus Stercoripulliclostridium</taxon>
    </lineage>
</organism>
<evidence type="ECO:0000256" key="1">
    <source>
        <dbReference type="SAM" id="SignalP"/>
    </source>
</evidence>